<evidence type="ECO:0000313" key="1">
    <source>
        <dbReference type="Proteomes" id="UP000887565"/>
    </source>
</evidence>
<protein>
    <submittedName>
        <fullName evidence="2">Uncharacterized protein</fullName>
    </submittedName>
</protein>
<name>A0A915IL90_ROMCU</name>
<accession>A0A915IL90</accession>
<evidence type="ECO:0000313" key="2">
    <source>
        <dbReference type="WBParaSite" id="nRc.2.0.1.t14644-RA"/>
    </source>
</evidence>
<keyword evidence="1" id="KW-1185">Reference proteome</keyword>
<reference evidence="2" key="1">
    <citation type="submission" date="2022-11" db="UniProtKB">
        <authorList>
            <consortium name="WormBaseParasite"/>
        </authorList>
    </citation>
    <scope>IDENTIFICATION</scope>
</reference>
<dbReference type="AlphaFoldDB" id="A0A915IL90"/>
<sequence length="84" mass="10098">MDQICAEIYTDISNNNIETLPPSNHRDNNANKVHFDKNFFIRLFIHKNRKNPLMLYNITRVGWQSRGNVMLIYSFQIFRLRINL</sequence>
<proteinExistence type="predicted"/>
<dbReference type="Proteomes" id="UP000887565">
    <property type="component" value="Unplaced"/>
</dbReference>
<organism evidence="1 2">
    <name type="scientific">Romanomermis culicivorax</name>
    <name type="common">Nematode worm</name>
    <dbReference type="NCBI Taxonomy" id="13658"/>
    <lineage>
        <taxon>Eukaryota</taxon>
        <taxon>Metazoa</taxon>
        <taxon>Ecdysozoa</taxon>
        <taxon>Nematoda</taxon>
        <taxon>Enoplea</taxon>
        <taxon>Dorylaimia</taxon>
        <taxon>Mermithida</taxon>
        <taxon>Mermithoidea</taxon>
        <taxon>Mermithidae</taxon>
        <taxon>Romanomermis</taxon>
    </lineage>
</organism>
<dbReference type="WBParaSite" id="nRc.2.0.1.t14644-RA">
    <property type="protein sequence ID" value="nRc.2.0.1.t14644-RA"/>
    <property type="gene ID" value="nRc.2.0.1.g14644"/>
</dbReference>